<dbReference type="GO" id="GO:0016192">
    <property type="term" value="P:vesicle-mediated transport"/>
    <property type="evidence" value="ECO:0007669"/>
    <property type="project" value="UniProtKB-ARBA"/>
</dbReference>
<keyword evidence="9" id="KW-0732">Signal</keyword>
<dbReference type="InterPro" id="IPR036116">
    <property type="entry name" value="FN3_sf"/>
</dbReference>
<feature type="transmembrane region" description="Helical" evidence="8">
    <location>
        <begin position="592"/>
        <end position="611"/>
    </location>
</feature>
<feature type="disulfide bond" evidence="7">
    <location>
        <begin position="752"/>
        <end position="767"/>
    </location>
</feature>
<dbReference type="PROSITE" id="PS50068">
    <property type="entry name" value="LDLRA_2"/>
    <property type="match status" value="3"/>
</dbReference>
<evidence type="ECO:0000256" key="4">
    <source>
        <dbReference type="ARBA" id="ARBA00022989"/>
    </source>
</evidence>
<comment type="subcellular location">
    <subcellularLocation>
        <location evidence="1">Membrane</location>
        <topology evidence="1">Single-pass membrane protein</topology>
    </subcellularLocation>
</comment>
<dbReference type="GO" id="GO:0005886">
    <property type="term" value="C:plasma membrane"/>
    <property type="evidence" value="ECO:0007669"/>
    <property type="project" value="TreeGrafter"/>
</dbReference>
<gene>
    <name evidence="10" type="ORF">Fcan01_23030</name>
</gene>
<evidence type="ECO:0000256" key="1">
    <source>
        <dbReference type="ARBA" id="ARBA00004167"/>
    </source>
</evidence>
<feature type="disulfide bond" evidence="7">
    <location>
        <begin position="707"/>
        <end position="722"/>
    </location>
</feature>
<proteinExistence type="predicted"/>
<organism evidence="10 11">
    <name type="scientific">Folsomia candida</name>
    <name type="common">Springtail</name>
    <dbReference type="NCBI Taxonomy" id="158441"/>
    <lineage>
        <taxon>Eukaryota</taxon>
        <taxon>Metazoa</taxon>
        <taxon>Ecdysozoa</taxon>
        <taxon>Arthropoda</taxon>
        <taxon>Hexapoda</taxon>
        <taxon>Collembola</taxon>
        <taxon>Entomobryomorpha</taxon>
        <taxon>Isotomoidea</taxon>
        <taxon>Isotomidae</taxon>
        <taxon>Proisotominae</taxon>
        <taxon>Folsomia</taxon>
    </lineage>
</organism>
<feature type="transmembrane region" description="Helical" evidence="8">
    <location>
        <begin position="408"/>
        <end position="429"/>
    </location>
</feature>
<feature type="transmembrane region" description="Helical" evidence="8">
    <location>
        <begin position="345"/>
        <end position="369"/>
    </location>
</feature>
<evidence type="ECO:0000256" key="9">
    <source>
        <dbReference type="SAM" id="SignalP"/>
    </source>
</evidence>
<dbReference type="PANTHER" id="PTHR24270:SF61">
    <property type="entry name" value="EGF-LIKE DOMAIN-CONTAINING PROTEIN"/>
    <property type="match status" value="1"/>
</dbReference>
<dbReference type="Gene3D" id="4.10.400.10">
    <property type="entry name" value="Low-density Lipoprotein Receptor"/>
    <property type="match status" value="2"/>
</dbReference>
<dbReference type="STRING" id="158441.A0A226D9W0"/>
<dbReference type="PRINTS" id="PR00261">
    <property type="entry name" value="LDLRECEPTOR"/>
</dbReference>
<dbReference type="EMBL" id="LNIX01000027">
    <property type="protein sequence ID" value="OXA42009.1"/>
    <property type="molecule type" value="Genomic_DNA"/>
</dbReference>
<keyword evidence="3" id="KW-0677">Repeat</keyword>
<dbReference type="PANTHER" id="PTHR24270">
    <property type="entry name" value="LOW-DENSITY LIPOPROTEIN RECEPTOR-RELATED"/>
    <property type="match status" value="1"/>
</dbReference>
<dbReference type="AlphaFoldDB" id="A0A226D9W0"/>
<sequence length="937" mass="108450">MAFIWYIILLFILSDNCKWCISSEKSPKIPQTAGWISFIKLLDHCTIQVFYERTNYESWEMISNQLQNLNLHLNHNFVVEQLSDLKNRYVRANASSLAVMGVIPNFPFADKNFNLIFSTCHVALLFTPPVKTFLLMWGVPVFDEDPDFIVIMDHNPDLLVPWLNYYSSISWWYRLTSNFLYSNMSSKALSIFCNTCVALQKIKAWKDTTIFAKKLIPFKGRTLSEFSRYYKPLNRNKNQHPIHFTNTLRKLWNIPCSLRHCGVNTPHTTCPVSELMIRLNFTVTRSLQGIMAYVMSNVIFNGEKLQSEFLLPGLVLRSNWIKHSVDFNKVTNRIYAQPVELNEKALLNIFDVLSVFLLMCLGGLSSLIIYRAKEFVFVPLMWTISILIQQGTQILVKTGEAKITKFRVFMMYCIIIIWVFNAFLVGNVFSGEFFSLFTSNRVPEVPKNLEELLQAGEIPIISFGTTGNMDQPNDWVSTLKTIIIPQIIESADSSPEFRKMLIALNEKILWDRGTNKFVYAHWLSSNGNLIDTLRDTNKTQMKHKIFAVIDAELAQMELENSLGVFKKYFIVLNNDAQLDTTVSPWITPRTPFGLAMGIMATFLLMSTLLYSPAWSEELEWKWDSNVIYTEVNESEEVKMCDHGQTLCFRSTFGECFNDTSRCDGYFDCLDESDESLWLCSQEPDTRCDGDAMKCGLSKICRPLNSRCDMVKDCPGGEDEFDCPTSKSPPVIGNCDYGQFFCDGLCKPAFRLCDKLKDCWDGRDESNCTNHLLPMRQVSTIEVILDDMDYEVIQLRWWIDMTEPLAYFKPSLCDKASNSCLNTTIWTNQTHYEMRNGKDGIEIFPFWRYYVKIFVKIGKQEYPPGVYNYFKTTQSEPGVPLRVQVSQIRYNRVNVSWARPAYANGYSKEFQVYSDPLIWNDFVWGGDYFETWRELGRY</sequence>
<name>A0A226D9W0_FOLCA</name>
<keyword evidence="6 7" id="KW-1015">Disulfide bond</keyword>
<keyword evidence="4 8" id="KW-1133">Transmembrane helix</keyword>
<feature type="transmembrane region" description="Helical" evidence="8">
    <location>
        <begin position="376"/>
        <end position="396"/>
    </location>
</feature>
<evidence type="ECO:0000256" key="2">
    <source>
        <dbReference type="ARBA" id="ARBA00022692"/>
    </source>
</evidence>
<evidence type="ECO:0000313" key="11">
    <source>
        <dbReference type="Proteomes" id="UP000198287"/>
    </source>
</evidence>
<keyword evidence="5 8" id="KW-0472">Membrane</keyword>
<feature type="chain" id="PRO_5011968505" evidence="9">
    <location>
        <begin position="20"/>
        <end position="937"/>
    </location>
</feature>
<dbReference type="SUPFAM" id="SSF57424">
    <property type="entry name" value="LDL receptor-like module"/>
    <property type="match status" value="3"/>
</dbReference>
<evidence type="ECO:0000313" key="10">
    <source>
        <dbReference type="EMBL" id="OXA42009.1"/>
    </source>
</evidence>
<dbReference type="SMART" id="SM00192">
    <property type="entry name" value="LDLa"/>
    <property type="match status" value="3"/>
</dbReference>
<accession>A0A226D9W0</accession>
<dbReference type="Proteomes" id="UP000198287">
    <property type="component" value="Unassembled WGS sequence"/>
</dbReference>
<evidence type="ECO:0000256" key="7">
    <source>
        <dbReference type="PROSITE-ProRule" id="PRU00124"/>
    </source>
</evidence>
<keyword evidence="2 8" id="KW-0812">Transmembrane</keyword>
<dbReference type="CDD" id="cd00112">
    <property type="entry name" value="LDLa"/>
    <property type="match status" value="3"/>
</dbReference>
<dbReference type="InterPro" id="IPR002172">
    <property type="entry name" value="LDrepeatLR_classA_rpt"/>
</dbReference>
<dbReference type="InterPro" id="IPR050685">
    <property type="entry name" value="LDLR"/>
</dbReference>
<dbReference type="SUPFAM" id="SSF49265">
    <property type="entry name" value="Fibronectin type III"/>
    <property type="match status" value="1"/>
</dbReference>
<comment type="caution">
    <text evidence="10">The sequence shown here is derived from an EMBL/GenBank/DDBJ whole genome shotgun (WGS) entry which is preliminary data.</text>
</comment>
<dbReference type="OrthoDB" id="2019384at2759"/>
<protein>
    <submittedName>
        <fullName evidence="10">Sortilin-related receptor</fullName>
    </submittedName>
</protein>
<evidence type="ECO:0000256" key="6">
    <source>
        <dbReference type="ARBA" id="ARBA00023157"/>
    </source>
</evidence>
<dbReference type="InterPro" id="IPR036055">
    <property type="entry name" value="LDL_receptor-like_sf"/>
</dbReference>
<reference evidence="10 11" key="1">
    <citation type="submission" date="2015-12" db="EMBL/GenBank/DDBJ databases">
        <title>The genome of Folsomia candida.</title>
        <authorList>
            <person name="Faddeeva A."/>
            <person name="Derks M.F."/>
            <person name="Anvar Y."/>
            <person name="Smit S."/>
            <person name="Van Straalen N."/>
            <person name="Roelofs D."/>
        </authorList>
    </citation>
    <scope>NUCLEOTIDE SEQUENCE [LARGE SCALE GENOMIC DNA]</scope>
    <source>
        <strain evidence="10 11">VU population</strain>
        <tissue evidence="10">Whole body</tissue>
    </source>
</reference>
<evidence type="ECO:0000256" key="5">
    <source>
        <dbReference type="ARBA" id="ARBA00023136"/>
    </source>
</evidence>
<evidence type="ECO:0000256" key="8">
    <source>
        <dbReference type="SAM" id="Phobius"/>
    </source>
</evidence>
<comment type="caution">
    <text evidence="7">Lacks conserved residue(s) required for the propagation of feature annotation.</text>
</comment>
<evidence type="ECO:0000256" key="3">
    <source>
        <dbReference type="ARBA" id="ARBA00022737"/>
    </source>
</evidence>
<keyword evidence="10" id="KW-0675">Receptor</keyword>
<keyword evidence="11" id="KW-1185">Reference proteome</keyword>
<feature type="signal peptide" evidence="9">
    <location>
        <begin position="1"/>
        <end position="19"/>
    </location>
</feature>